<organism evidence="14">
    <name type="scientific">marine sediment metagenome</name>
    <dbReference type="NCBI Taxonomy" id="412755"/>
    <lineage>
        <taxon>unclassified sequences</taxon>
        <taxon>metagenomes</taxon>
        <taxon>ecological metagenomes</taxon>
    </lineage>
</organism>
<keyword evidence="4" id="KW-0597">Phosphoprotein</keyword>
<evidence type="ECO:0000256" key="8">
    <source>
        <dbReference type="ARBA" id="ARBA00022989"/>
    </source>
</evidence>
<feature type="transmembrane region" description="Helical" evidence="11">
    <location>
        <begin position="12"/>
        <end position="33"/>
    </location>
</feature>
<keyword evidence="6 11" id="KW-0812">Transmembrane</keyword>
<evidence type="ECO:0000256" key="5">
    <source>
        <dbReference type="ARBA" id="ARBA00022679"/>
    </source>
</evidence>
<dbReference type="PANTHER" id="PTHR45436">
    <property type="entry name" value="SENSOR HISTIDINE KINASE YKOH"/>
    <property type="match status" value="1"/>
</dbReference>
<dbReference type="PANTHER" id="PTHR45436:SF8">
    <property type="entry name" value="HISTIDINE KINASE"/>
    <property type="match status" value="1"/>
</dbReference>
<dbReference type="PRINTS" id="PR00344">
    <property type="entry name" value="BCTRLSENSOR"/>
</dbReference>
<feature type="domain" description="Histidine kinase" evidence="12">
    <location>
        <begin position="241"/>
        <end position="452"/>
    </location>
</feature>
<comment type="caution">
    <text evidence="14">The sequence shown here is derived from an EMBL/GenBank/DDBJ whole genome shotgun (WGS) entry which is preliminary data.</text>
</comment>
<gene>
    <name evidence="14" type="ORF">LCGC14_0571620</name>
</gene>
<dbReference type="Gene3D" id="3.30.565.10">
    <property type="entry name" value="Histidine kinase-like ATPase, C-terminal domain"/>
    <property type="match status" value="1"/>
</dbReference>
<dbReference type="InterPro" id="IPR036097">
    <property type="entry name" value="HisK_dim/P_sf"/>
</dbReference>
<dbReference type="PROSITE" id="PS50109">
    <property type="entry name" value="HIS_KIN"/>
    <property type="match status" value="1"/>
</dbReference>
<dbReference type="Pfam" id="PF02518">
    <property type="entry name" value="HATPase_c"/>
    <property type="match status" value="1"/>
</dbReference>
<name>A0A0F9U5D5_9ZZZZ</name>
<dbReference type="InterPro" id="IPR005467">
    <property type="entry name" value="His_kinase_dom"/>
</dbReference>
<feature type="transmembrane region" description="Helical" evidence="11">
    <location>
        <begin position="154"/>
        <end position="177"/>
    </location>
</feature>
<dbReference type="PROSITE" id="PS50885">
    <property type="entry name" value="HAMP"/>
    <property type="match status" value="1"/>
</dbReference>
<evidence type="ECO:0000256" key="7">
    <source>
        <dbReference type="ARBA" id="ARBA00022777"/>
    </source>
</evidence>
<dbReference type="Gene3D" id="6.10.340.10">
    <property type="match status" value="1"/>
</dbReference>
<dbReference type="SUPFAM" id="SSF47384">
    <property type="entry name" value="Homodimeric domain of signal transducing histidine kinase"/>
    <property type="match status" value="1"/>
</dbReference>
<dbReference type="InterPro" id="IPR036890">
    <property type="entry name" value="HATPase_C_sf"/>
</dbReference>
<dbReference type="InterPro" id="IPR003594">
    <property type="entry name" value="HATPase_dom"/>
</dbReference>
<evidence type="ECO:0000256" key="9">
    <source>
        <dbReference type="ARBA" id="ARBA00023012"/>
    </source>
</evidence>
<dbReference type="SMART" id="SM00388">
    <property type="entry name" value="HisKA"/>
    <property type="match status" value="1"/>
</dbReference>
<dbReference type="GO" id="GO:0000155">
    <property type="term" value="F:phosphorelay sensor kinase activity"/>
    <property type="evidence" value="ECO:0007669"/>
    <property type="project" value="InterPro"/>
</dbReference>
<dbReference type="AlphaFoldDB" id="A0A0F9U5D5"/>
<evidence type="ECO:0000256" key="11">
    <source>
        <dbReference type="SAM" id="Phobius"/>
    </source>
</evidence>
<proteinExistence type="predicted"/>
<evidence type="ECO:0000256" key="3">
    <source>
        <dbReference type="ARBA" id="ARBA00012438"/>
    </source>
</evidence>
<evidence type="ECO:0000256" key="6">
    <source>
        <dbReference type="ARBA" id="ARBA00022692"/>
    </source>
</evidence>
<keyword evidence="7" id="KW-0418">Kinase</keyword>
<evidence type="ECO:0000313" key="14">
    <source>
        <dbReference type="EMBL" id="KKN56516.1"/>
    </source>
</evidence>
<dbReference type="InterPro" id="IPR050428">
    <property type="entry name" value="TCS_sensor_his_kinase"/>
</dbReference>
<comment type="subcellular location">
    <subcellularLocation>
        <location evidence="2">Membrane</location>
    </subcellularLocation>
</comment>
<keyword evidence="5" id="KW-0808">Transferase</keyword>
<keyword evidence="8 11" id="KW-1133">Transmembrane helix</keyword>
<accession>A0A0F9U5D5</accession>
<evidence type="ECO:0000256" key="4">
    <source>
        <dbReference type="ARBA" id="ARBA00022553"/>
    </source>
</evidence>
<reference evidence="14" key="1">
    <citation type="journal article" date="2015" name="Nature">
        <title>Complex archaea that bridge the gap between prokaryotes and eukaryotes.</title>
        <authorList>
            <person name="Spang A."/>
            <person name="Saw J.H."/>
            <person name="Jorgensen S.L."/>
            <person name="Zaremba-Niedzwiedzka K."/>
            <person name="Martijn J."/>
            <person name="Lind A.E."/>
            <person name="van Eijk R."/>
            <person name="Schleper C."/>
            <person name="Guy L."/>
            <person name="Ettema T.J."/>
        </authorList>
    </citation>
    <scope>NUCLEOTIDE SEQUENCE</scope>
</reference>
<dbReference type="EC" id="2.7.13.3" evidence="3"/>
<evidence type="ECO:0000259" key="13">
    <source>
        <dbReference type="PROSITE" id="PS50885"/>
    </source>
</evidence>
<evidence type="ECO:0000256" key="2">
    <source>
        <dbReference type="ARBA" id="ARBA00004370"/>
    </source>
</evidence>
<keyword evidence="9" id="KW-0902">Two-component regulatory system</keyword>
<dbReference type="InterPro" id="IPR003660">
    <property type="entry name" value="HAMP_dom"/>
</dbReference>
<evidence type="ECO:0000256" key="10">
    <source>
        <dbReference type="ARBA" id="ARBA00023136"/>
    </source>
</evidence>
<keyword evidence="10 11" id="KW-0472">Membrane</keyword>
<dbReference type="SUPFAM" id="SSF55874">
    <property type="entry name" value="ATPase domain of HSP90 chaperone/DNA topoisomerase II/histidine kinase"/>
    <property type="match status" value="1"/>
</dbReference>
<evidence type="ECO:0000259" key="12">
    <source>
        <dbReference type="PROSITE" id="PS50109"/>
    </source>
</evidence>
<dbReference type="SMART" id="SM00387">
    <property type="entry name" value="HATPase_c"/>
    <property type="match status" value="1"/>
</dbReference>
<feature type="domain" description="HAMP" evidence="13">
    <location>
        <begin position="179"/>
        <end position="233"/>
    </location>
</feature>
<evidence type="ECO:0000256" key="1">
    <source>
        <dbReference type="ARBA" id="ARBA00000085"/>
    </source>
</evidence>
<dbReference type="GO" id="GO:0005886">
    <property type="term" value="C:plasma membrane"/>
    <property type="evidence" value="ECO:0007669"/>
    <property type="project" value="TreeGrafter"/>
</dbReference>
<dbReference type="InterPro" id="IPR004358">
    <property type="entry name" value="Sig_transdc_His_kin-like_C"/>
</dbReference>
<dbReference type="InterPro" id="IPR003661">
    <property type="entry name" value="HisK_dim/P_dom"/>
</dbReference>
<sequence length="453" mass="49387">MHKPGRTSLRLSLQFAFLYAILTAVIFVGAYWFTNFEVRGWLRGQMVSDLSILTDIYEKNGKDNLIQSVNIMAAVNFENSRILQLVSGDGSILAGNINELTVPITDGYVSVEKIQIEGAHSAEISGYWVSQNPIGPYILVQGTGNHVIAEVLEALGLTLVAGFLLILALGALVGVWVGRLTEERIETISGTLEKVSAGVLSARVPTRGGSNDDLSRVSVSINETLEKLENLVESQVQISNDIAHDLRTPLQRLRQRLEKMSNERTVDPQSAVAALEQTEDIISTFNALLRIAQIEAGDRRERFQQTDLGKLVTNVYEAFEPSAEEVGQSIELDAPPVPVFVWGDPDLLMQLISNLVENALRHTPAGTAIRIAVSGAADSATFTISDNGPGISSVDRGKVFRRFYRGEKSRTSGGNGLGLSLCKAIAELHHATIRLTDNDPGLRIDIRFATNQK</sequence>
<protein>
    <recommendedName>
        <fullName evidence="3">histidine kinase</fullName>
        <ecNumber evidence="3">2.7.13.3</ecNumber>
    </recommendedName>
</protein>
<dbReference type="SMART" id="SM00304">
    <property type="entry name" value="HAMP"/>
    <property type="match status" value="1"/>
</dbReference>
<comment type="catalytic activity">
    <reaction evidence="1">
        <text>ATP + protein L-histidine = ADP + protein N-phospho-L-histidine.</text>
        <dbReference type="EC" id="2.7.13.3"/>
    </reaction>
</comment>
<dbReference type="EMBL" id="LAZR01000840">
    <property type="protein sequence ID" value="KKN56516.1"/>
    <property type="molecule type" value="Genomic_DNA"/>
</dbReference>